<dbReference type="PhylomeDB" id="E9GAG5"/>
<dbReference type="AlphaFoldDB" id="E9GAG5"/>
<reference evidence="2 3" key="1">
    <citation type="journal article" date="2011" name="Science">
        <title>The ecoresponsive genome of Daphnia pulex.</title>
        <authorList>
            <person name="Colbourne J.K."/>
            <person name="Pfrender M.E."/>
            <person name="Gilbert D."/>
            <person name="Thomas W.K."/>
            <person name="Tucker A."/>
            <person name="Oakley T.H."/>
            <person name="Tokishita S."/>
            <person name="Aerts A."/>
            <person name="Arnold G.J."/>
            <person name="Basu M.K."/>
            <person name="Bauer D.J."/>
            <person name="Caceres C.E."/>
            <person name="Carmel L."/>
            <person name="Casola C."/>
            <person name="Choi J.H."/>
            <person name="Detter J.C."/>
            <person name="Dong Q."/>
            <person name="Dusheyko S."/>
            <person name="Eads B.D."/>
            <person name="Frohlich T."/>
            <person name="Geiler-Samerotte K.A."/>
            <person name="Gerlach D."/>
            <person name="Hatcher P."/>
            <person name="Jogdeo S."/>
            <person name="Krijgsveld J."/>
            <person name="Kriventseva E.V."/>
            <person name="Kultz D."/>
            <person name="Laforsch C."/>
            <person name="Lindquist E."/>
            <person name="Lopez J."/>
            <person name="Manak J.R."/>
            <person name="Muller J."/>
            <person name="Pangilinan J."/>
            <person name="Patwardhan R.P."/>
            <person name="Pitluck S."/>
            <person name="Pritham E.J."/>
            <person name="Rechtsteiner A."/>
            <person name="Rho M."/>
            <person name="Rogozin I.B."/>
            <person name="Sakarya O."/>
            <person name="Salamov A."/>
            <person name="Schaack S."/>
            <person name="Shapiro H."/>
            <person name="Shiga Y."/>
            <person name="Skalitzky C."/>
            <person name="Smith Z."/>
            <person name="Souvorov A."/>
            <person name="Sung W."/>
            <person name="Tang Z."/>
            <person name="Tsuchiya D."/>
            <person name="Tu H."/>
            <person name="Vos H."/>
            <person name="Wang M."/>
            <person name="Wolf Y.I."/>
            <person name="Yamagata H."/>
            <person name="Yamada T."/>
            <person name="Ye Y."/>
            <person name="Shaw J.R."/>
            <person name="Andrews J."/>
            <person name="Crease T.J."/>
            <person name="Tang H."/>
            <person name="Lucas S.M."/>
            <person name="Robertson H.M."/>
            <person name="Bork P."/>
            <person name="Koonin E.V."/>
            <person name="Zdobnov E.M."/>
            <person name="Grigoriev I.V."/>
            <person name="Lynch M."/>
            <person name="Boore J.L."/>
        </authorList>
    </citation>
    <scope>NUCLEOTIDE SEQUENCE [LARGE SCALE GENOMIC DNA]</scope>
</reference>
<feature type="compositionally biased region" description="Polar residues" evidence="1">
    <location>
        <begin position="31"/>
        <end position="41"/>
    </location>
</feature>
<gene>
    <name evidence="2" type="ORF">DAPPUDRAFT_100462</name>
</gene>
<dbReference type="HOGENOM" id="CLU_797561_0_0_1"/>
<evidence type="ECO:0000313" key="3">
    <source>
        <dbReference type="Proteomes" id="UP000000305"/>
    </source>
</evidence>
<organism evidence="2 3">
    <name type="scientific">Daphnia pulex</name>
    <name type="common">Water flea</name>
    <dbReference type="NCBI Taxonomy" id="6669"/>
    <lineage>
        <taxon>Eukaryota</taxon>
        <taxon>Metazoa</taxon>
        <taxon>Ecdysozoa</taxon>
        <taxon>Arthropoda</taxon>
        <taxon>Crustacea</taxon>
        <taxon>Branchiopoda</taxon>
        <taxon>Diplostraca</taxon>
        <taxon>Cladocera</taxon>
        <taxon>Anomopoda</taxon>
        <taxon>Daphniidae</taxon>
        <taxon>Daphnia</taxon>
    </lineage>
</organism>
<dbReference type="EMBL" id="GL732537">
    <property type="protein sequence ID" value="EFX83236.1"/>
    <property type="molecule type" value="Genomic_DNA"/>
</dbReference>
<proteinExistence type="predicted"/>
<feature type="compositionally biased region" description="Polar residues" evidence="1">
    <location>
        <begin position="58"/>
        <end position="107"/>
    </location>
</feature>
<feature type="region of interest" description="Disordered" evidence="1">
    <location>
        <begin position="123"/>
        <end position="169"/>
    </location>
</feature>
<protein>
    <submittedName>
        <fullName evidence="2">Uncharacterized protein</fullName>
    </submittedName>
</protein>
<keyword evidence="3" id="KW-1185">Reference proteome</keyword>
<dbReference type="Proteomes" id="UP000000305">
    <property type="component" value="Unassembled WGS sequence"/>
</dbReference>
<accession>E9GAG5</accession>
<evidence type="ECO:0000256" key="1">
    <source>
        <dbReference type="SAM" id="MobiDB-lite"/>
    </source>
</evidence>
<sequence length="348" mass="38879">MAYNRPFSFLQNDQGKVSEKNRIPVPLFTPKPSSTAEKSGSVSGSNVIALFNRSQQATGSSVDSGQHGIQQGAGRTSHNLRTTHGVSPTSIREHNQQVLNWRTTGGPSRQEKYLKTSSRVSLASNLDQQGAKPKLQNCPREFPSRKSNESLTESNSKRQEKHPPSHRKNYALNFSGLQKLIEEDAQPEIIAKKFAETDTGLKQFLENNSANWDAVELVLVVIGHFCEKKGVVLFHNTFIKIVQILAEENVFSNLNSVILSIPKSRCTNLGPKNERFRKLIKSLTYLTTEMLTVMPALTCDYLGEKFVEDICALKNIPSIRDTNVDEVFSTFHKEGAERLKVSTIISYN</sequence>
<dbReference type="InParanoid" id="E9GAG5"/>
<dbReference type="KEGG" id="dpx:DAPPUDRAFT_100462"/>
<evidence type="ECO:0000313" key="2">
    <source>
        <dbReference type="EMBL" id="EFX83236.1"/>
    </source>
</evidence>
<feature type="region of interest" description="Disordered" evidence="1">
    <location>
        <begin position="1"/>
        <end position="41"/>
    </location>
</feature>
<name>E9GAG5_DAPPU</name>
<feature type="region of interest" description="Disordered" evidence="1">
    <location>
        <begin position="58"/>
        <end position="110"/>
    </location>
</feature>